<feature type="compositionally biased region" description="Basic residues" evidence="1">
    <location>
        <begin position="1"/>
        <end position="10"/>
    </location>
</feature>
<dbReference type="PANTHER" id="PTHR31257:SF2">
    <property type="entry name" value="RICIN B-LIKE LECTIN EULS3"/>
    <property type="match status" value="1"/>
</dbReference>
<evidence type="ECO:0000313" key="3">
    <source>
        <dbReference type="Proteomes" id="UP000734854"/>
    </source>
</evidence>
<dbReference type="EMBL" id="JACMSC010000015">
    <property type="protein sequence ID" value="KAG6486151.1"/>
    <property type="molecule type" value="Genomic_DNA"/>
</dbReference>
<name>A0A8J5FEF5_ZINOF</name>
<dbReference type="Proteomes" id="UP000734854">
    <property type="component" value="Unassembled WGS sequence"/>
</dbReference>
<dbReference type="InterPro" id="IPR035992">
    <property type="entry name" value="Ricin_B-like_lectins"/>
</dbReference>
<sequence length="357" mass="40081">MEFPFGHHHRRDNDDEEQPYPPPGHHHGPGHSHGHQPPSFYGGEEEGRRPAYPPVQNVPHHGGSGYGEHQPHPPPSSGYYGGGTGSGDEYGRPNFPPVQHVAHEGGGGYGEPRPHSFGHHGGEHNYDRPPSYSSGGCPTGGHGGRVEEPSKLQQPTVRIFTRADENYSLSIRDGKVVLVRNDPSDQYQAWIPNRNLIFCPLFHWIKDMRYSTKVKDQEGFPSFCLINKATGEAVKHSIGATHPVRLVPYNPDYLDESVLWAESGDTGNGFRCIRMINNIGLNFDAFHGDKDHGGVRDGTTVVLWEWLKGHNQQWKIVPYCKYLDAYTFSYFYALLKTFECRKPNNKTKKIRKKGNIS</sequence>
<dbReference type="AlphaFoldDB" id="A0A8J5FEF5"/>
<feature type="compositionally biased region" description="Gly residues" evidence="1">
    <location>
        <begin position="79"/>
        <end position="88"/>
    </location>
</feature>
<dbReference type="CDD" id="cd23431">
    <property type="entry name" value="beta-trefoil_Ricin_AtEULS3-like"/>
    <property type="match status" value="1"/>
</dbReference>
<gene>
    <name evidence="2" type="ORF">ZIOFF_054721</name>
</gene>
<organism evidence="2 3">
    <name type="scientific">Zingiber officinale</name>
    <name type="common">Ginger</name>
    <name type="synonym">Amomum zingiber</name>
    <dbReference type="NCBI Taxonomy" id="94328"/>
    <lineage>
        <taxon>Eukaryota</taxon>
        <taxon>Viridiplantae</taxon>
        <taxon>Streptophyta</taxon>
        <taxon>Embryophyta</taxon>
        <taxon>Tracheophyta</taxon>
        <taxon>Spermatophyta</taxon>
        <taxon>Magnoliopsida</taxon>
        <taxon>Liliopsida</taxon>
        <taxon>Zingiberales</taxon>
        <taxon>Zingiberaceae</taxon>
        <taxon>Zingiber</taxon>
    </lineage>
</organism>
<proteinExistence type="predicted"/>
<evidence type="ECO:0000313" key="2">
    <source>
        <dbReference type="EMBL" id="KAG6486151.1"/>
    </source>
</evidence>
<dbReference type="PANTHER" id="PTHR31257">
    <property type="entry name" value="RICIN B-LIKE LECTIN EULS3"/>
    <property type="match status" value="1"/>
</dbReference>
<dbReference type="SUPFAM" id="SSF50370">
    <property type="entry name" value="Ricin B-like lectins"/>
    <property type="match status" value="1"/>
</dbReference>
<feature type="compositionally biased region" description="Basic residues" evidence="1">
    <location>
        <begin position="24"/>
        <end position="34"/>
    </location>
</feature>
<dbReference type="InterPro" id="IPR040249">
    <property type="entry name" value="Ricin_B-like_lectin_EULS3-like"/>
</dbReference>
<evidence type="ECO:0000256" key="1">
    <source>
        <dbReference type="SAM" id="MobiDB-lite"/>
    </source>
</evidence>
<reference evidence="2 3" key="1">
    <citation type="submission" date="2020-08" db="EMBL/GenBank/DDBJ databases">
        <title>Plant Genome Project.</title>
        <authorList>
            <person name="Zhang R.-G."/>
        </authorList>
    </citation>
    <scope>NUCLEOTIDE SEQUENCE [LARGE SCALE GENOMIC DNA]</scope>
    <source>
        <tissue evidence="2">Rhizome</tissue>
    </source>
</reference>
<protein>
    <submittedName>
        <fullName evidence="2">Uncharacterized protein</fullName>
    </submittedName>
</protein>
<dbReference type="Gene3D" id="2.80.10.50">
    <property type="match status" value="1"/>
</dbReference>
<accession>A0A8J5FEF5</accession>
<keyword evidence="3" id="KW-1185">Reference proteome</keyword>
<feature type="region of interest" description="Disordered" evidence="1">
    <location>
        <begin position="1"/>
        <end position="153"/>
    </location>
</feature>
<comment type="caution">
    <text evidence="2">The sequence shown here is derived from an EMBL/GenBank/DDBJ whole genome shotgun (WGS) entry which is preliminary data.</text>
</comment>